<dbReference type="RefSeq" id="WP_166533678.1">
    <property type="nucleotide sequence ID" value="NZ_VNHW01000008.1"/>
</dbReference>
<evidence type="ECO:0000256" key="4">
    <source>
        <dbReference type="ARBA" id="ARBA00022801"/>
    </source>
</evidence>
<gene>
    <name evidence="8" type="ORF">BD833_108152</name>
</gene>
<keyword evidence="2 6" id="KW-0645">Protease</keyword>
<evidence type="ECO:0000256" key="3">
    <source>
        <dbReference type="ARBA" id="ARBA00022729"/>
    </source>
</evidence>
<evidence type="ECO:0000313" key="8">
    <source>
        <dbReference type="EMBL" id="TYP86867.1"/>
    </source>
</evidence>
<dbReference type="GO" id="GO:0006508">
    <property type="term" value="P:proteolysis"/>
    <property type="evidence" value="ECO:0007669"/>
    <property type="project" value="UniProtKB-KW"/>
</dbReference>
<dbReference type="GO" id="GO:0004252">
    <property type="term" value="F:serine-type endopeptidase activity"/>
    <property type="evidence" value="ECO:0007669"/>
    <property type="project" value="InterPro"/>
</dbReference>
<dbReference type="InterPro" id="IPR008256">
    <property type="entry name" value="Peptidase_S1B"/>
</dbReference>
<dbReference type="Proteomes" id="UP000322499">
    <property type="component" value="Unassembled WGS sequence"/>
</dbReference>
<dbReference type="EMBL" id="VNHW01000008">
    <property type="protein sequence ID" value="TYP86867.1"/>
    <property type="molecule type" value="Genomic_DNA"/>
</dbReference>
<dbReference type="PANTHER" id="PTHR15462:SF8">
    <property type="entry name" value="SERINE PROTEASE"/>
    <property type="match status" value="1"/>
</dbReference>
<dbReference type="InterPro" id="IPR009003">
    <property type="entry name" value="Peptidase_S1_PA"/>
</dbReference>
<reference evidence="8 9" key="1">
    <citation type="submission" date="2019-07" db="EMBL/GenBank/DDBJ databases">
        <title>Genomic Encyclopedia of Archaeal and Bacterial Type Strains, Phase II (KMG-II): from individual species to whole genera.</title>
        <authorList>
            <person name="Goeker M."/>
        </authorList>
    </citation>
    <scope>NUCLEOTIDE SEQUENCE [LARGE SCALE GENOMIC DNA]</scope>
    <source>
        <strain evidence="8 9">DSM 46842</strain>
    </source>
</reference>
<proteinExistence type="inferred from homology"/>
<keyword evidence="9" id="KW-1185">Reference proteome</keyword>
<evidence type="ECO:0000313" key="9">
    <source>
        <dbReference type="Proteomes" id="UP000322499"/>
    </source>
</evidence>
<comment type="similarity">
    <text evidence="1 6">Belongs to the peptidase S1B family.</text>
</comment>
<dbReference type="Pfam" id="PF00089">
    <property type="entry name" value="Trypsin"/>
    <property type="match status" value="1"/>
</dbReference>
<dbReference type="Gene3D" id="2.40.10.10">
    <property type="entry name" value="Trypsin-like serine proteases"/>
    <property type="match status" value="2"/>
</dbReference>
<evidence type="ECO:0000256" key="2">
    <source>
        <dbReference type="ARBA" id="ARBA00022670"/>
    </source>
</evidence>
<keyword evidence="5 6" id="KW-0720">Serine protease</keyword>
<dbReference type="SUPFAM" id="SSF50494">
    <property type="entry name" value="Trypsin-like serine proteases"/>
    <property type="match status" value="1"/>
</dbReference>
<keyword evidence="3" id="KW-0732">Signal</keyword>
<protein>
    <recommendedName>
        <fullName evidence="6">Serine protease</fullName>
        <ecNumber evidence="6">3.4.21.-</ecNumber>
    </recommendedName>
</protein>
<organism evidence="8 9">
    <name type="scientific">Blastococcus xanthinilyticus</name>
    <dbReference type="NCBI Taxonomy" id="1564164"/>
    <lineage>
        <taxon>Bacteria</taxon>
        <taxon>Bacillati</taxon>
        <taxon>Actinomycetota</taxon>
        <taxon>Actinomycetes</taxon>
        <taxon>Geodermatophilales</taxon>
        <taxon>Geodermatophilaceae</taxon>
        <taxon>Blastococcus</taxon>
    </lineage>
</organism>
<sequence length="267" mass="28061">MTLPALLPAAPPEPSLEAEVLGRDTRVLVRDTTAAPFRYICHLHNRPAGGGGWMGTGTLIGPRTILTAAHNLVGADPADIVVTPARNGPAAPFGTTRGSAALLWHAGFGPADEGGPPDVALLRLRTPIGTRSGVWSIRHSAGRLDPVGRSIDGRLPQATGVLKVNISGYPGDKCGTAARPLPCGSSQWRTYSATVRAKGLLLHYLNDTKPGHSGSPVWVRRHPSMGGRVLIAVHVARGPRNRSGAVTSNVAARLTPQLMAWIRANTR</sequence>
<keyword evidence="4 6" id="KW-0378">Hydrolase</keyword>
<dbReference type="InterPro" id="IPR001254">
    <property type="entry name" value="Trypsin_dom"/>
</dbReference>
<evidence type="ECO:0000259" key="7">
    <source>
        <dbReference type="Pfam" id="PF00089"/>
    </source>
</evidence>
<name>A0A5S5CSS7_9ACTN</name>
<dbReference type="PRINTS" id="PR00839">
    <property type="entry name" value="V8PROTEASE"/>
</dbReference>
<dbReference type="InterPro" id="IPR050966">
    <property type="entry name" value="Glutamyl_endopeptidase"/>
</dbReference>
<evidence type="ECO:0000256" key="1">
    <source>
        <dbReference type="ARBA" id="ARBA00008764"/>
    </source>
</evidence>
<dbReference type="PANTHER" id="PTHR15462">
    <property type="entry name" value="SERINE PROTEASE"/>
    <property type="match status" value="1"/>
</dbReference>
<evidence type="ECO:0000256" key="5">
    <source>
        <dbReference type="ARBA" id="ARBA00022825"/>
    </source>
</evidence>
<accession>A0A5S5CSS7</accession>
<comment type="caution">
    <text evidence="8">The sequence shown here is derived from an EMBL/GenBank/DDBJ whole genome shotgun (WGS) entry which is preliminary data.</text>
</comment>
<evidence type="ECO:0000256" key="6">
    <source>
        <dbReference type="RuleBase" id="RU004296"/>
    </source>
</evidence>
<dbReference type="InterPro" id="IPR043504">
    <property type="entry name" value="Peptidase_S1_PA_chymotrypsin"/>
</dbReference>
<dbReference type="AlphaFoldDB" id="A0A5S5CSS7"/>
<dbReference type="EC" id="3.4.21.-" evidence="6"/>
<feature type="domain" description="Peptidase S1" evidence="7">
    <location>
        <begin position="37"/>
        <end position="262"/>
    </location>
</feature>